<evidence type="ECO:0000313" key="2">
    <source>
        <dbReference type="EMBL" id="CAB3252684.1"/>
    </source>
</evidence>
<dbReference type="InterPro" id="IPR052247">
    <property type="entry name" value="Meiotic_Crossover_Helicase"/>
</dbReference>
<dbReference type="SMART" id="SM00973">
    <property type="entry name" value="Sec63"/>
    <property type="match status" value="1"/>
</dbReference>
<reference evidence="2" key="1">
    <citation type="submission" date="2020-04" db="EMBL/GenBank/DDBJ databases">
        <authorList>
            <person name="Neveu A P."/>
        </authorList>
    </citation>
    <scope>NUCLEOTIDE SEQUENCE</scope>
    <source>
        <tissue evidence="2">Whole embryo</tissue>
    </source>
</reference>
<dbReference type="FunFam" id="1.10.3380.10:FF:000006">
    <property type="entry name" value="probable ATP-dependent DNA helicase HFM1 isoform X1"/>
    <property type="match status" value="1"/>
</dbReference>
<keyword evidence="2" id="KW-0378">Hydrolase</keyword>
<sequence>MHNLDLLTSLNLVSLDNDLRLSANEPGRLMARYCIAYETMKKFSQLLGTETLEEMVTMLSECREFQEVTLRMNERSTLNKLNKDKNRVTVRYPMNGKIKTTPMKVSCLLQATLGCITVQEFALQQDVTKIFRNAARVCRCLVELLLLKDEFQSIYNGAILSKCVKAKLWENSR</sequence>
<dbReference type="PANTHER" id="PTHR47835:SF3">
    <property type="entry name" value="HELICASE FOR MEIOSIS 1"/>
    <property type="match status" value="1"/>
</dbReference>
<protein>
    <submittedName>
        <fullName evidence="2">Probable ATP-dependent DNA helicase HFM1</fullName>
    </submittedName>
</protein>
<dbReference type="Pfam" id="PF02889">
    <property type="entry name" value="Sec63"/>
    <property type="match status" value="1"/>
</dbReference>
<accession>A0A6F9DDS8</accession>
<keyword evidence="2" id="KW-0547">Nucleotide-binding</keyword>
<keyword evidence="2" id="KW-0347">Helicase</keyword>
<dbReference type="GO" id="GO:0043138">
    <property type="term" value="F:3'-5' DNA helicase activity"/>
    <property type="evidence" value="ECO:0007669"/>
    <property type="project" value="UniProtKB-EC"/>
</dbReference>
<dbReference type="EMBL" id="LR785742">
    <property type="protein sequence ID" value="CAB3252684.1"/>
    <property type="molecule type" value="mRNA"/>
</dbReference>
<proteinExistence type="evidence at transcript level"/>
<name>A0A6F9DDS8_9ASCI</name>
<dbReference type="AlphaFoldDB" id="A0A6F9DDS8"/>
<dbReference type="SUPFAM" id="SSF158702">
    <property type="entry name" value="Sec63 N-terminal domain-like"/>
    <property type="match status" value="1"/>
</dbReference>
<dbReference type="Gene3D" id="1.10.3380.10">
    <property type="entry name" value="Sec63 N-terminal domain-like domain"/>
    <property type="match status" value="1"/>
</dbReference>
<gene>
    <name evidence="2" type="primary">Hfm1</name>
</gene>
<dbReference type="GO" id="GO:0051321">
    <property type="term" value="P:meiotic cell cycle"/>
    <property type="evidence" value="ECO:0007669"/>
    <property type="project" value="UniProtKB-KW"/>
</dbReference>
<organism evidence="2">
    <name type="scientific">Phallusia mammillata</name>
    <dbReference type="NCBI Taxonomy" id="59560"/>
    <lineage>
        <taxon>Eukaryota</taxon>
        <taxon>Metazoa</taxon>
        <taxon>Chordata</taxon>
        <taxon>Tunicata</taxon>
        <taxon>Ascidiacea</taxon>
        <taxon>Phlebobranchia</taxon>
        <taxon>Ascidiidae</taxon>
        <taxon>Phallusia</taxon>
    </lineage>
</organism>
<dbReference type="GO" id="GO:0016787">
    <property type="term" value="F:hydrolase activity"/>
    <property type="evidence" value="ECO:0007669"/>
    <property type="project" value="UniProtKB-KW"/>
</dbReference>
<feature type="domain" description="SEC63" evidence="1">
    <location>
        <begin position="23"/>
        <end position="173"/>
    </location>
</feature>
<dbReference type="PANTHER" id="PTHR47835">
    <property type="entry name" value="HFM1, ATP DEPENDENT DNA HELICASE HOMOLOG"/>
    <property type="match status" value="1"/>
</dbReference>
<keyword evidence="2" id="KW-0067">ATP-binding</keyword>
<evidence type="ECO:0000259" key="1">
    <source>
        <dbReference type="SMART" id="SM00973"/>
    </source>
</evidence>
<dbReference type="InterPro" id="IPR004179">
    <property type="entry name" value="Sec63-dom"/>
</dbReference>